<evidence type="ECO:0000313" key="3">
    <source>
        <dbReference type="Proteomes" id="UP000320078"/>
    </source>
</evidence>
<protein>
    <recommendedName>
        <fullName evidence="4">Inhibitor of apoptosis-promoting Bax1</fullName>
    </recommendedName>
</protein>
<dbReference type="EMBL" id="VIAE01000004">
    <property type="protein sequence ID" value="TVY12274.1"/>
    <property type="molecule type" value="Genomic_DNA"/>
</dbReference>
<organism evidence="2 3">
    <name type="scientific">Candidatus Phytoplasma pini</name>
    <dbReference type="NCBI Taxonomy" id="267362"/>
    <lineage>
        <taxon>Bacteria</taxon>
        <taxon>Bacillati</taxon>
        <taxon>Mycoplasmatota</taxon>
        <taxon>Mollicutes</taxon>
        <taxon>Acholeplasmatales</taxon>
        <taxon>Acholeplasmataceae</taxon>
        <taxon>Candidatus Phytoplasma</taxon>
    </lineage>
</organism>
<feature type="transmembrane region" description="Helical" evidence="1">
    <location>
        <begin position="104"/>
        <end position="123"/>
    </location>
</feature>
<feature type="transmembrane region" description="Helical" evidence="1">
    <location>
        <begin position="46"/>
        <end position="66"/>
    </location>
</feature>
<dbReference type="OrthoDB" id="116480at2"/>
<dbReference type="AlphaFoldDB" id="A0A559KJG4"/>
<evidence type="ECO:0000313" key="2">
    <source>
        <dbReference type="EMBL" id="TVY12274.1"/>
    </source>
</evidence>
<keyword evidence="1" id="KW-0812">Transmembrane</keyword>
<dbReference type="Pfam" id="PF12811">
    <property type="entry name" value="BaxI_1"/>
    <property type="match status" value="1"/>
</dbReference>
<keyword evidence="1" id="KW-0472">Membrane</keyword>
<feature type="transmembrane region" description="Helical" evidence="1">
    <location>
        <begin position="72"/>
        <end position="92"/>
    </location>
</feature>
<feature type="transmembrane region" description="Helical" evidence="1">
    <location>
        <begin position="232"/>
        <end position="252"/>
    </location>
</feature>
<keyword evidence="3" id="KW-1185">Reference proteome</keyword>
<dbReference type="InterPro" id="IPR010539">
    <property type="entry name" value="BaxI_1-like"/>
</dbReference>
<dbReference type="Proteomes" id="UP000320078">
    <property type="component" value="Unassembled WGS sequence"/>
</dbReference>
<feature type="transmembrane region" description="Helical" evidence="1">
    <location>
        <begin position="164"/>
        <end position="185"/>
    </location>
</feature>
<accession>A0A559KJG4</accession>
<name>A0A559KJG4_9MOLU</name>
<evidence type="ECO:0008006" key="4">
    <source>
        <dbReference type="Google" id="ProtNLM"/>
    </source>
</evidence>
<proteinExistence type="predicted"/>
<sequence length="262" mass="30759">MLNEKNPKRSNLFFNNLLKEISEEKNKKSNEIIYLKTKTTCTHLSIFVKTLFLFLLVFVSGLFAFFLSPETISISAMTKIGILSLIQFFLIIIRCSKKYFRRIAIFYSLIEGVNFGFILRLLNYHYSNIFFISIIALLSICLLFIIIHSLHAYNIIEVNNKTRIFLSISLFILFIIYVLQIVFLSKSLEHSFLGLLISGFGLFIACLTLAVDLEDSRYIVQQRLSKEYEWRIAMGFLITFVFMFWQIIQILIRLGFLKEREE</sequence>
<feature type="transmembrane region" description="Helical" evidence="1">
    <location>
        <begin position="191"/>
        <end position="211"/>
    </location>
</feature>
<reference evidence="2 3" key="1">
    <citation type="submission" date="2019-06" db="EMBL/GenBank/DDBJ databases">
        <title>Draft Genome Sequence of Candidatus Phytoplasma pini-Related Strain MDPP: A Resource for Comparative Genomics of Gymnosperm-infecting Phytoplasmas.</title>
        <authorList>
            <person name="Cai W."/>
            <person name="Costanzo S."/>
            <person name="Shao J."/>
            <person name="Zhao Y."/>
            <person name="Davis R."/>
        </authorList>
    </citation>
    <scope>NUCLEOTIDE SEQUENCE [LARGE SCALE GENOMIC DNA]</scope>
    <source>
        <strain evidence="2 3">MDPP</strain>
    </source>
</reference>
<dbReference type="RefSeq" id="WP_144658368.1">
    <property type="nucleotide sequence ID" value="NZ_VIAE01000004.1"/>
</dbReference>
<gene>
    <name evidence="2" type="ORF">MDPP_00221</name>
</gene>
<keyword evidence="1" id="KW-1133">Transmembrane helix</keyword>
<comment type="caution">
    <text evidence="2">The sequence shown here is derived from an EMBL/GenBank/DDBJ whole genome shotgun (WGS) entry which is preliminary data.</text>
</comment>
<evidence type="ECO:0000256" key="1">
    <source>
        <dbReference type="SAM" id="Phobius"/>
    </source>
</evidence>
<feature type="transmembrane region" description="Helical" evidence="1">
    <location>
        <begin position="129"/>
        <end position="152"/>
    </location>
</feature>